<dbReference type="SUPFAM" id="SSF74784">
    <property type="entry name" value="Translin"/>
    <property type="match status" value="1"/>
</dbReference>
<dbReference type="InterPro" id="IPR036081">
    <property type="entry name" value="Translin_sf"/>
</dbReference>
<feature type="binding site" evidence="1">
    <location>
        <position position="89"/>
    </location>
    <ligand>
        <name>Mg(2+)</name>
        <dbReference type="ChEBI" id="CHEBI:18420"/>
    </ligand>
</feature>
<comment type="caution">
    <text evidence="2">The sequence shown here is derived from an EMBL/GenBank/DDBJ whole genome shotgun (WGS) entry which is preliminary data.</text>
</comment>
<protein>
    <submittedName>
        <fullName evidence="2">Haloacid dehalogenase</fullName>
    </submittedName>
</protein>
<name>A0A830GX76_9CREN</name>
<dbReference type="AlphaFoldDB" id="A0A830GX76"/>
<dbReference type="Pfam" id="PF01997">
    <property type="entry name" value="Translin"/>
    <property type="match status" value="1"/>
</dbReference>
<dbReference type="OrthoDB" id="26985at2157"/>
<keyword evidence="1" id="KW-0479">Metal-binding</keyword>
<dbReference type="EMBL" id="BMNL01000004">
    <property type="protein sequence ID" value="GGP22286.1"/>
    <property type="molecule type" value="Genomic_DNA"/>
</dbReference>
<feature type="binding site" evidence="1">
    <location>
        <position position="125"/>
    </location>
    <ligand>
        <name>Mg(2+)</name>
        <dbReference type="ChEBI" id="CHEBI:18420"/>
    </ligand>
</feature>
<keyword evidence="3" id="KW-1185">Reference proteome</keyword>
<organism evidence="2 3">
    <name type="scientific">Thermocladium modestius</name>
    <dbReference type="NCBI Taxonomy" id="62609"/>
    <lineage>
        <taxon>Archaea</taxon>
        <taxon>Thermoproteota</taxon>
        <taxon>Thermoprotei</taxon>
        <taxon>Thermoproteales</taxon>
        <taxon>Thermoproteaceae</taxon>
        <taxon>Thermocladium</taxon>
    </lineage>
</organism>
<reference evidence="2" key="2">
    <citation type="submission" date="2020-09" db="EMBL/GenBank/DDBJ databases">
        <authorList>
            <person name="Sun Q."/>
            <person name="Ohkuma M."/>
        </authorList>
    </citation>
    <scope>NUCLEOTIDE SEQUENCE</scope>
    <source>
        <strain evidence="2">JCM 10088</strain>
    </source>
</reference>
<dbReference type="PANTHER" id="PTHR10741">
    <property type="entry name" value="TRANSLIN AND TRANSLIN ASSOCIATED PROTEIN X"/>
    <property type="match status" value="1"/>
</dbReference>
<dbReference type="InterPro" id="IPR002848">
    <property type="entry name" value="Translin_fam"/>
</dbReference>
<proteinExistence type="predicted"/>
<dbReference type="Gene3D" id="1.20.58.2140">
    <property type="match status" value="1"/>
</dbReference>
<dbReference type="CDD" id="cd14820">
    <property type="entry name" value="TRAX"/>
    <property type="match status" value="1"/>
</dbReference>
<gene>
    <name evidence="2" type="ORF">GCM10007981_17740</name>
</gene>
<evidence type="ECO:0000256" key="1">
    <source>
        <dbReference type="PIRSR" id="PIRSR602848-1"/>
    </source>
</evidence>
<evidence type="ECO:0000313" key="3">
    <source>
        <dbReference type="Proteomes" id="UP000610960"/>
    </source>
</evidence>
<dbReference type="RefSeq" id="WP_188597043.1">
    <property type="nucleotide sequence ID" value="NZ_BMNL01000004.1"/>
</dbReference>
<accession>A0A830GX76</accession>
<dbReference type="Proteomes" id="UP000610960">
    <property type="component" value="Unassembled WGS sequence"/>
</dbReference>
<evidence type="ECO:0000313" key="2">
    <source>
        <dbReference type="EMBL" id="GGP22286.1"/>
    </source>
</evidence>
<dbReference type="GO" id="GO:0046872">
    <property type="term" value="F:metal ion binding"/>
    <property type="evidence" value="ECO:0007669"/>
    <property type="project" value="UniProtKB-KW"/>
</dbReference>
<reference evidence="2" key="1">
    <citation type="journal article" date="2014" name="Int. J. Syst. Evol. Microbiol.">
        <title>Complete genome sequence of Corynebacterium casei LMG S-19264T (=DSM 44701T), isolated from a smear-ripened cheese.</title>
        <authorList>
            <consortium name="US DOE Joint Genome Institute (JGI-PGF)"/>
            <person name="Walter F."/>
            <person name="Albersmeier A."/>
            <person name="Kalinowski J."/>
            <person name="Ruckert C."/>
        </authorList>
    </citation>
    <scope>NUCLEOTIDE SEQUENCE</scope>
    <source>
        <strain evidence="2">JCM 10088</strain>
    </source>
</reference>
<dbReference type="GO" id="GO:0043565">
    <property type="term" value="F:sequence-specific DNA binding"/>
    <property type="evidence" value="ECO:0007669"/>
    <property type="project" value="InterPro"/>
</dbReference>
<sequence length="206" mass="23313">MELGSIIKSIEDRVRVIDETREKLLKDTRDIIRTSKEVILRIAKGDLDSKSNSVDRIVDQVKSVVDAAKKVPEVYYSGLLDGPLAEYAEAMILYHLIKFNRYPTPEELGIYDIPYVLGLGDVVGELRRIVLDMLRLGRASDAEALFKRMEEIYESLSLLIIPNALAPGLRPKVDVARKLVESTRSDLFLYQVKRGIAGNEDSEDYK</sequence>
<keyword evidence="1" id="KW-0460">Magnesium</keyword>